<feature type="transmembrane region" description="Helical" evidence="6">
    <location>
        <begin position="336"/>
        <end position="355"/>
    </location>
</feature>
<evidence type="ECO:0000313" key="8">
    <source>
        <dbReference type="Proteomes" id="UP001140206"/>
    </source>
</evidence>
<name>A0AAV8BT99_9POAL</name>
<keyword evidence="5 6" id="KW-0472">Membrane</keyword>
<evidence type="ECO:0000256" key="3">
    <source>
        <dbReference type="ARBA" id="ARBA00022692"/>
    </source>
</evidence>
<feature type="transmembrane region" description="Helical" evidence="6">
    <location>
        <begin position="452"/>
        <end position="474"/>
    </location>
</feature>
<feature type="transmembrane region" description="Helical" evidence="6">
    <location>
        <begin position="375"/>
        <end position="396"/>
    </location>
</feature>
<dbReference type="Proteomes" id="UP001140206">
    <property type="component" value="Chromosome 5"/>
</dbReference>
<dbReference type="EMBL" id="JAMFTS010000005">
    <property type="protein sequence ID" value="KAJ4746401.1"/>
    <property type="molecule type" value="Genomic_DNA"/>
</dbReference>
<dbReference type="GO" id="GO:0022857">
    <property type="term" value="F:transmembrane transporter activity"/>
    <property type="evidence" value="ECO:0007669"/>
    <property type="project" value="InterPro"/>
</dbReference>
<feature type="transmembrane region" description="Helical" evidence="6">
    <location>
        <begin position="201"/>
        <end position="220"/>
    </location>
</feature>
<dbReference type="SUPFAM" id="SSF103473">
    <property type="entry name" value="MFS general substrate transporter"/>
    <property type="match status" value="1"/>
</dbReference>
<dbReference type="PANTHER" id="PTHR11654">
    <property type="entry name" value="OLIGOPEPTIDE TRANSPORTER-RELATED"/>
    <property type="match status" value="1"/>
</dbReference>
<feature type="transmembrane region" description="Helical" evidence="6">
    <location>
        <begin position="116"/>
        <end position="136"/>
    </location>
</feature>
<organism evidence="7 8">
    <name type="scientific">Rhynchospora pubera</name>
    <dbReference type="NCBI Taxonomy" id="906938"/>
    <lineage>
        <taxon>Eukaryota</taxon>
        <taxon>Viridiplantae</taxon>
        <taxon>Streptophyta</taxon>
        <taxon>Embryophyta</taxon>
        <taxon>Tracheophyta</taxon>
        <taxon>Spermatophyta</taxon>
        <taxon>Magnoliopsida</taxon>
        <taxon>Liliopsida</taxon>
        <taxon>Poales</taxon>
        <taxon>Cyperaceae</taxon>
        <taxon>Cyperoideae</taxon>
        <taxon>Rhynchosporeae</taxon>
        <taxon>Rhynchospora</taxon>
    </lineage>
</organism>
<evidence type="ECO:0000256" key="5">
    <source>
        <dbReference type="ARBA" id="ARBA00023136"/>
    </source>
</evidence>
<feature type="transmembrane region" description="Helical" evidence="6">
    <location>
        <begin position="531"/>
        <end position="550"/>
    </location>
</feature>
<dbReference type="FunFam" id="1.20.1250.20:FF:000204">
    <property type="entry name" value="Peptide transporter PTR2"/>
    <property type="match status" value="1"/>
</dbReference>
<evidence type="ECO:0000256" key="1">
    <source>
        <dbReference type="ARBA" id="ARBA00004141"/>
    </source>
</evidence>
<evidence type="ECO:0000256" key="2">
    <source>
        <dbReference type="ARBA" id="ARBA00005982"/>
    </source>
</evidence>
<feature type="transmembrane region" description="Helical" evidence="6">
    <location>
        <begin position="156"/>
        <end position="180"/>
    </location>
</feature>
<reference evidence="7" key="1">
    <citation type="submission" date="2022-08" db="EMBL/GenBank/DDBJ databases">
        <authorList>
            <person name="Marques A."/>
        </authorList>
    </citation>
    <scope>NUCLEOTIDE SEQUENCE</scope>
    <source>
        <strain evidence="7">RhyPub2mFocal</strain>
        <tissue evidence="7">Leaves</tissue>
    </source>
</reference>
<comment type="subcellular location">
    <subcellularLocation>
        <location evidence="1">Membrane</location>
        <topology evidence="1">Multi-pass membrane protein</topology>
    </subcellularLocation>
</comment>
<evidence type="ECO:0000256" key="4">
    <source>
        <dbReference type="ARBA" id="ARBA00022989"/>
    </source>
</evidence>
<evidence type="ECO:0000256" key="6">
    <source>
        <dbReference type="SAM" id="Phobius"/>
    </source>
</evidence>
<sequence>MIYTSKQMVLTISDNIDDRARIQQDEMTTVTYEEPLLDDKQTDPRARAIILGFECLDSTALNGMANNLVVYLQTVLHGSNASNAANVMTWYGAIYFVPIVGAVLADTYLGRYKTVLFSLVLYLTGTILVTLSAFLIEHQVTCDSKLCDTSNGFNPILFFLGLYLVAFGVGGVQSSLLSFGADQFDDRNPKEREKKQQFFSWYYLCVDFGVISSGTIIVWIQEYISWALGFGISTLCIAIAFGGFVLGTPTYNRKVPRGSPLRSLFQVLVCSLKNVRMELPMDTSLLHENDYKFPKLEHTDEYRFLDKAAIPLDSEAENSNKYSEVCTVTQVEEVKILFRLLPIWASGIVYSAAYFQMWTTFIQQGTTMDTKIMSISIPPASLCSFEVLCVMAWVLVYNKLVVPKMISEPTKLQRIGIGYFLIILTMAVAAFVEKKRLESVRNGEVISITWQLPQYFLIAASEMLTCIAQLEFFYEEAPDSMKSMCTSFNLLAMSLGNYLSSLIVTLVTVLTGTDGSSGWIPDDLNRGHLDYFFWSLSCLSVVNFVVYVAFAKRYKLKRIILEM</sequence>
<dbReference type="Pfam" id="PF00854">
    <property type="entry name" value="PTR2"/>
    <property type="match status" value="1"/>
</dbReference>
<evidence type="ECO:0000313" key="7">
    <source>
        <dbReference type="EMBL" id="KAJ4746401.1"/>
    </source>
</evidence>
<dbReference type="InterPro" id="IPR000109">
    <property type="entry name" value="POT_fam"/>
</dbReference>
<feature type="transmembrane region" description="Helical" evidence="6">
    <location>
        <begin position="416"/>
        <end position="432"/>
    </location>
</feature>
<dbReference type="GO" id="GO:0016020">
    <property type="term" value="C:membrane"/>
    <property type="evidence" value="ECO:0007669"/>
    <property type="project" value="UniProtKB-SubCell"/>
</dbReference>
<dbReference type="InterPro" id="IPR036259">
    <property type="entry name" value="MFS_trans_sf"/>
</dbReference>
<comment type="similarity">
    <text evidence="2">Belongs to the major facilitator superfamily. Proton-dependent oligopeptide transporter (POT/PTR) (TC 2.A.17) family.</text>
</comment>
<accession>A0AAV8BT99</accession>
<keyword evidence="3 6" id="KW-0812">Transmembrane</keyword>
<comment type="caution">
    <text evidence="7">The sequence shown here is derived from an EMBL/GenBank/DDBJ whole genome shotgun (WGS) entry which is preliminary data.</text>
</comment>
<feature type="transmembrane region" description="Helical" evidence="6">
    <location>
        <begin position="88"/>
        <end position="109"/>
    </location>
</feature>
<proteinExistence type="inferred from homology"/>
<keyword evidence="8" id="KW-1185">Reference proteome</keyword>
<keyword evidence="4 6" id="KW-1133">Transmembrane helix</keyword>
<protein>
    <submittedName>
        <fullName evidence="7">Protein NRT1/ PTR FAMILY 8.5</fullName>
    </submittedName>
</protein>
<dbReference type="AlphaFoldDB" id="A0AAV8BT99"/>
<gene>
    <name evidence="7" type="ORF">LUZ62_080806</name>
</gene>
<dbReference type="Gene3D" id="1.20.1250.20">
    <property type="entry name" value="MFS general substrate transporter like domains"/>
    <property type="match status" value="1"/>
</dbReference>
<feature type="transmembrane region" description="Helical" evidence="6">
    <location>
        <begin position="226"/>
        <end position="247"/>
    </location>
</feature>
<feature type="transmembrane region" description="Helical" evidence="6">
    <location>
        <begin position="486"/>
        <end position="511"/>
    </location>
</feature>